<evidence type="ECO:0000313" key="3">
    <source>
        <dbReference type="Proteomes" id="UP000765509"/>
    </source>
</evidence>
<evidence type="ECO:0000313" key="2">
    <source>
        <dbReference type="EMBL" id="MBW0519616.1"/>
    </source>
</evidence>
<feature type="region of interest" description="Disordered" evidence="1">
    <location>
        <begin position="1"/>
        <end position="45"/>
    </location>
</feature>
<evidence type="ECO:0000256" key="1">
    <source>
        <dbReference type="SAM" id="MobiDB-lite"/>
    </source>
</evidence>
<feature type="compositionally biased region" description="Basic and acidic residues" evidence="1">
    <location>
        <begin position="16"/>
        <end position="36"/>
    </location>
</feature>
<accession>A0A9Q3EC07</accession>
<reference evidence="2" key="1">
    <citation type="submission" date="2021-03" db="EMBL/GenBank/DDBJ databases">
        <title>Draft genome sequence of rust myrtle Austropuccinia psidii MF-1, a brazilian biotype.</title>
        <authorList>
            <person name="Quecine M.C."/>
            <person name="Pachon D.M.R."/>
            <person name="Bonatelli M.L."/>
            <person name="Correr F.H."/>
            <person name="Franceschini L.M."/>
            <person name="Leite T.F."/>
            <person name="Margarido G.R.A."/>
            <person name="Almeida C.A."/>
            <person name="Ferrarezi J.A."/>
            <person name="Labate C.A."/>
        </authorList>
    </citation>
    <scope>NUCLEOTIDE SEQUENCE</scope>
    <source>
        <strain evidence="2">MF-1</strain>
    </source>
</reference>
<sequence>MAQKGHLGLNPPNERGCPKARDVGEGAWRPLEDKRTPPGPKSKIKGWGLVMWKLAKEANDGRIWPEAMNDDGGQDWPKEKVLWPNGHRALEGTN</sequence>
<dbReference type="AlphaFoldDB" id="A0A9Q3EC07"/>
<organism evidence="2 3">
    <name type="scientific">Austropuccinia psidii MF-1</name>
    <dbReference type="NCBI Taxonomy" id="1389203"/>
    <lineage>
        <taxon>Eukaryota</taxon>
        <taxon>Fungi</taxon>
        <taxon>Dikarya</taxon>
        <taxon>Basidiomycota</taxon>
        <taxon>Pucciniomycotina</taxon>
        <taxon>Pucciniomycetes</taxon>
        <taxon>Pucciniales</taxon>
        <taxon>Sphaerophragmiaceae</taxon>
        <taxon>Austropuccinia</taxon>
    </lineage>
</organism>
<comment type="caution">
    <text evidence="2">The sequence shown here is derived from an EMBL/GenBank/DDBJ whole genome shotgun (WGS) entry which is preliminary data.</text>
</comment>
<dbReference type="Proteomes" id="UP000765509">
    <property type="component" value="Unassembled WGS sequence"/>
</dbReference>
<gene>
    <name evidence="2" type="ORF">O181_059331</name>
</gene>
<protein>
    <submittedName>
        <fullName evidence="2">Uncharacterized protein</fullName>
    </submittedName>
</protein>
<keyword evidence="3" id="KW-1185">Reference proteome</keyword>
<name>A0A9Q3EC07_9BASI</name>
<dbReference type="EMBL" id="AVOT02027527">
    <property type="protein sequence ID" value="MBW0519616.1"/>
    <property type="molecule type" value="Genomic_DNA"/>
</dbReference>
<dbReference type="OrthoDB" id="10612013at2759"/>
<proteinExistence type="predicted"/>